<keyword evidence="1" id="KW-0547">Nucleotide-binding</keyword>
<reference evidence="3" key="2">
    <citation type="submission" date="2023-06" db="EMBL/GenBank/DDBJ databases">
        <authorList>
            <consortium name="Lawrence Berkeley National Laboratory"/>
            <person name="Mondo S.J."/>
            <person name="Hensen N."/>
            <person name="Bonometti L."/>
            <person name="Westerberg I."/>
            <person name="Brannstrom I.O."/>
            <person name="Guillou S."/>
            <person name="Cros-Aarteil S."/>
            <person name="Calhoun S."/>
            <person name="Haridas S."/>
            <person name="Kuo A."/>
            <person name="Pangilinan J."/>
            <person name="Riley R."/>
            <person name="Labutti K."/>
            <person name="Andreopoulos B."/>
            <person name="Lipzen A."/>
            <person name="Chen C."/>
            <person name="Yanf M."/>
            <person name="Daum C."/>
            <person name="Ng V."/>
            <person name="Clum A."/>
            <person name="Steindorff A."/>
            <person name="Ohm R."/>
            <person name="Martin F."/>
            <person name="Silar P."/>
            <person name="Natvig D."/>
            <person name="Lalanne C."/>
            <person name="Gautier V."/>
            <person name="Ament-Velasquez S.L."/>
            <person name="Kruys A."/>
            <person name="Hutchinson M.I."/>
            <person name="Powell A.J."/>
            <person name="Barry K."/>
            <person name="Miller A.N."/>
            <person name="Grigoriev I.V."/>
            <person name="Debuchy R."/>
            <person name="Gladieux P."/>
            <person name="Thoren M.H."/>
            <person name="Johannesson H."/>
        </authorList>
    </citation>
    <scope>NUCLEOTIDE SEQUENCE</scope>
    <source>
        <strain evidence="3">PSN324</strain>
    </source>
</reference>
<organism evidence="3 4">
    <name type="scientific">Cladorrhinum samala</name>
    <dbReference type="NCBI Taxonomy" id="585594"/>
    <lineage>
        <taxon>Eukaryota</taxon>
        <taxon>Fungi</taxon>
        <taxon>Dikarya</taxon>
        <taxon>Ascomycota</taxon>
        <taxon>Pezizomycotina</taxon>
        <taxon>Sordariomycetes</taxon>
        <taxon>Sordariomycetidae</taxon>
        <taxon>Sordariales</taxon>
        <taxon>Podosporaceae</taxon>
        <taxon>Cladorrhinum</taxon>
    </lineage>
</organism>
<evidence type="ECO:0008006" key="5">
    <source>
        <dbReference type="Google" id="ProtNLM"/>
    </source>
</evidence>
<keyword evidence="4" id="KW-1185">Reference proteome</keyword>
<feature type="non-terminal residue" evidence="3">
    <location>
        <position position="1"/>
    </location>
</feature>
<dbReference type="Gene3D" id="3.30.420.40">
    <property type="match status" value="2"/>
</dbReference>
<dbReference type="PRINTS" id="PR00301">
    <property type="entry name" value="HEATSHOCK70"/>
</dbReference>
<dbReference type="Proteomes" id="UP001321749">
    <property type="component" value="Unassembled WGS sequence"/>
</dbReference>
<dbReference type="CDD" id="cd10170">
    <property type="entry name" value="ASKHA_NBD_HSP70"/>
    <property type="match status" value="1"/>
</dbReference>
<dbReference type="PANTHER" id="PTHR14187">
    <property type="entry name" value="ALPHA KINASE/ELONGATION FACTOR 2 KINASE"/>
    <property type="match status" value="1"/>
</dbReference>
<dbReference type="Gene3D" id="3.90.640.10">
    <property type="entry name" value="Actin, Chain A, domain 4"/>
    <property type="match status" value="1"/>
</dbReference>
<gene>
    <name evidence="3" type="ORF">QBC42DRAFT_333028</name>
</gene>
<dbReference type="EMBL" id="MU864936">
    <property type="protein sequence ID" value="KAK4465825.1"/>
    <property type="molecule type" value="Genomic_DNA"/>
</dbReference>
<keyword evidence="2" id="KW-0067">ATP-binding</keyword>
<dbReference type="InterPro" id="IPR013126">
    <property type="entry name" value="Hsp_70_fam"/>
</dbReference>
<evidence type="ECO:0000313" key="4">
    <source>
        <dbReference type="Proteomes" id="UP001321749"/>
    </source>
</evidence>
<protein>
    <recommendedName>
        <fullName evidence="5">Actin-like ATPase domain-containing protein</fullName>
    </recommendedName>
</protein>
<name>A0AAV9I0P0_9PEZI</name>
<dbReference type="AlphaFoldDB" id="A0AAV9I0P0"/>
<dbReference type="GO" id="GO:0005524">
    <property type="term" value="F:ATP binding"/>
    <property type="evidence" value="ECO:0007669"/>
    <property type="project" value="UniProtKB-KW"/>
</dbReference>
<dbReference type="GO" id="GO:0140662">
    <property type="term" value="F:ATP-dependent protein folding chaperone"/>
    <property type="evidence" value="ECO:0007669"/>
    <property type="project" value="InterPro"/>
</dbReference>
<evidence type="ECO:0000256" key="2">
    <source>
        <dbReference type="ARBA" id="ARBA00022840"/>
    </source>
</evidence>
<evidence type="ECO:0000256" key="1">
    <source>
        <dbReference type="ARBA" id="ARBA00022741"/>
    </source>
</evidence>
<comment type="caution">
    <text evidence="3">The sequence shown here is derived from an EMBL/GenBank/DDBJ whole genome shotgun (WGS) entry which is preliminary data.</text>
</comment>
<dbReference type="InterPro" id="IPR043129">
    <property type="entry name" value="ATPase_NBD"/>
</dbReference>
<feature type="non-terminal residue" evidence="3">
    <location>
        <position position="579"/>
    </location>
</feature>
<accession>A0AAV9I0P0</accession>
<sequence length="579" mass="65535">IIVGIDFGTTYSGVAFTMSNKIDKIEVVTSWSADHHSNVDMEKVPTAIAYREKNTFVWGYDLGVDDTQLKWFKLLLIDQEDLPDDVRTSKKIKEARKFLKKHNKTSVEVISLYLRHLWNHASARIVDALGRSLVNFSKFHIVITLPAIWPEYAQARMREAATRAGILSTDRIGGATELSFISEPEAAALATLYDMDGRCDIKKDDTFVVVDCGGGTADLISYQMNHISPMSVEECVKGQGDLCGGVFVDEAFTKVLKNRFGANKWNSMEGRHRYRLLNEEWEHGIKLQFDGSHREWHITIPYECLVKDEFRPEMGAPKITITSEDVRGVFDPVVEKISDMVDSQIAGVRTKTGKDPKFVILVGGFGRSRYLFKYLKDRLAKDIEVLQSRGSSPWTAICRGAVIYAASFDGSSNFSVQVATRVSRASYGVMLDETWDPEDHEGIDKVWCDYEQEWKAEDQMSWFLKNVNQITADKKVEFSCFQLFEIDGTSSEDTSVEIYTSSASRAPKRANKKVRKLCTVKWDNDIEVTSLPTYVNPLGKIFYRLSYKIEMTIVGGFLDFAVHHGGKRQGSRHVVVDYS</sequence>
<evidence type="ECO:0000313" key="3">
    <source>
        <dbReference type="EMBL" id="KAK4465825.1"/>
    </source>
</evidence>
<proteinExistence type="predicted"/>
<reference evidence="3" key="1">
    <citation type="journal article" date="2023" name="Mol. Phylogenet. Evol.">
        <title>Genome-scale phylogeny and comparative genomics of the fungal order Sordariales.</title>
        <authorList>
            <person name="Hensen N."/>
            <person name="Bonometti L."/>
            <person name="Westerberg I."/>
            <person name="Brannstrom I.O."/>
            <person name="Guillou S."/>
            <person name="Cros-Aarteil S."/>
            <person name="Calhoun S."/>
            <person name="Haridas S."/>
            <person name="Kuo A."/>
            <person name="Mondo S."/>
            <person name="Pangilinan J."/>
            <person name="Riley R."/>
            <person name="LaButti K."/>
            <person name="Andreopoulos B."/>
            <person name="Lipzen A."/>
            <person name="Chen C."/>
            <person name="Yan M."/>
            <person name="Daum C."/>
            <person name="Ng V."/>
            <person name="Clum A."/>
            <person name="Steindorff A."/>
            <person name="Ohm R.A."/>
            <person name="Martin F."/>
            <person name="Silar P."/>
            <person name="Natvig D.O."/>
            <person name="Lalanne C."/>
            <person name="Gautier V."/>
            <person name="Ament-Velasquez S.L."/>
            <person name="Kruys A."/>
            <person name="Hutchinson M.I."/>
            <person name="Powell A.J."/>
            <person name="Barry K."/>
            <person name="Miller A.N."/>
            <person name="Grigoriev I.V."/>
            <person name="Debuchy R."/>
            <person name="Gladieux P."/>
            <person name="Hiltunen Thoren M."/>
            <person name="Johannesson H."/>
        </authorList>
    </citation>
    <scope>NUCLEOTIDE SEQUENCE</scope>
    <source>
        <strain evidence="3">PSN324</strain>
    </source>
</reference>
<dbReference type="Pfam" id="PF00012">
    <property type="entry name" value="HSP70"/>
    <property type="match status" value="1"/>
</dbReference>
<dbReference type="SUPFAM" id="SSF53067">
    <property type="entry name" value="Actin-like ATPase domain"/>
    <property type="match status" value="2"/>
</dbReference>
<dbReference type="PANTHER" id="PTHR14187:SF5">
    <property type="entry name" value="HEAT SHOCK 70 KDA PROTEIN 12A"/>
    <property type="match status" value="1"/>
</dbReference>